<feature type="signal peptide" evidence="3">
    <location>
        <begin position="1"/>
        <end position="22"/>
    </location>
</feature>
<dbReference type="Pfam" id="PF23585">
    <property type="entry name" value="DUF7137"/>
    <property type="match status" value="1"/>
</dbReference>
<evidence type="ECO:0000259" key="4">
    <source>
        <dbReference type="Pfam" id="PF23585"/>
    </source>
</evidence>
<dbReference type="InterPro" id="IPR055561">
    <property type="entry name" value="DUF7137"/>
</dbReference>
<dbReference type="PANTHER" id="PTHR42028:SF1">
    <property type="entry name" value="YALI0E30657P"/>
    <property type="match status" value="1"/>
</dbReference>
<dbReference type="PANTHER" id="PTHR42028">
    <property type="entry name" value="CHROMOSOME 1, WHOLE GENOME SHOTGUN SEQUENCE"/>
    <property type="match status" value="1"/>
</dbReference>
<protein>
    <recommendedName>
        <fullName evidence="4">DUF7137 domain-containing protein</fullName>
    </recommendedName>
</protein>
<feature type="transmembrane region" description="Helical" evidence="2">
    <location>
        <begin position="269"/>
        <end position="290"/>
    </location>
</feature>
<evidence type="ECO:0000256" key="1">
    <source>
        <dbReference type="SAM" id="MobiDB-lite"/>
    </source>
</evidence>
<keyword evidence="2" id="KW-0472">Membrane</keyword>
<feature type="chain" id="PRO_5040992285" description="DUF7137 domain-containing protein" evidence="3">
    <location>
        <begin position="23"/>
        <end position="291"/>
    </location>
</feature>
<name>A0A9W8AJJ5_9FUNG</name>
<evidence type="ECO:0000313" key="6">
    <source>
        <dbReference type="Proteomes" id="UP001150569"/>
    </source>
</evidence>
<keyword evidence="6" id="KW-1185">Reference proteome</keyword>
<evidence type="ECO:0000256" key="3">
    <source>
        <dbReference type="SAM" id="SignalP"/>
    </source>
</evidence>
<feature type="compositionally biased region" description="Acidic residues" evidence="1">
    <location>
        <begin position="103"/>
        <end position="116"/>
    </location>
</feature>
<comment type="caution">
    <text evidence="5">The sequence shown here is derived from an EMBL/GenBank/DDBJ whole genome shotgun (WGS) entry which is preliminary data.</text>
</comment>
<feature type="compositionally biased region" description="Low complexity" evidence="1">
    <location>
        <begin position="57"/>
        <end position="83"/>
    </location>
</feature>
<keyword evidence="2" id="KW-1133">Transmembrane helix</keyword>
<accession>A0A9W8AJJ5</accession>
<evidence type="ECO:0000256" key="2">
    <source>
        <dbReference type="SAM" id="Phobius"/>
    </source>
</evidence>
<proteinExistence type="predicted"/>
<dbReference type="PROSITE" id="PS51257">
    <property type="entry name" value="PROKAR_LIPOPROTEIN"/>
    <property type="match status" value="1"/>
</dbReference>
<evidence type="ECO:0000313" key="5">
    <source>
        <dbReference type="EMBL" id="KAJ1928369.1"/>
    </source>
</evidence>
<dbReference type="OrthoDB" id="2435509at2759"/>
<feature type="region of interest" description="Disordered" evidence="1">
    <location>
        <begin position="40"/>
        <end position="123"/>
    </location>
</feature>
<keyword evidence="2" id="KW-0812">Transmembrane</keyword>
<sequence>MKATSTALLCLALGCGLPATIGAVDAGSVALQARNVGFPEPQLLHRRQGSPSEDSGSKASAEPSPQPSSNNSNNNKPSASTKPTQTKGDDTASGTDSQATGSDSEDSENSEEEGDATDFGRVNMIIPPYPTGVATPRFELDNTNITFKWKYTNLINAPDAISITVSMPAPDGSQPLVYFDLATNVSADTTTIDWDTTQNRPATVALMESDKYTFMLYDSSLGYKQPQTNLGSLFQFTMKFAMYRSYYNDPNQCIQCLIKGDNYNAAPGLYANTVGSFVLASVTYLVVAALF</sequence>
<dbReference type="Proteomes" id="UP001150569">
    <property type="component" value="Unassembled WGS sequence"/>
</dbReference>
<dbReference type="EMBL" id="JANBPT010000075">
    <property type="protein sequence ID" value="KAJ1928369.1"/>
    <property type="molecule type" value="Genomic_DNA"/>
</dbReference>
<feature type="domain" description="DUF7137" evidence="4">
    <location>
        <begin position="120"/>
        <end position="256"/>
    </location>
</feature>
<keyword evidence="3" id="KW-0732">Signal</keyword>
<reference evidence="5" key="1">
    <citation type="submission" date="2022-07" db="EMBL/GenBank/DDBJ databases">
        <title>Phylogenomic reconstructions and comparative analyses of Kickxellomycotina fungi.</title>
        <authorList>
            <person name="Reynolds N.K."/>
            <person name="Stajich J.E."/>
            <person name="Barry K."/>
            <person name="Grigoriev I.V."/>
            <person name="Crous P."/>
            <person name="Smith M.E."/>
        </authorList>
    </citation>
    <scope>NUCLEOTIDE SEQUENCE</scope>
    <source>
        <strain evidence="5">RSA 861</strain>
    </source>
</reference>
<organism evidence="5 6">
    <name type="scientific">Tieghemiomyces parasiticus</name>
    <dbReference type="NCBI Taxonomy" id="78921"/>
    <lineage>
        <taxon>Eukaryota</taxon>
        <taxon>Fungi</taxon>
        <taxon>Fungi incertae sedis</taxon>
        <taxon>Zoopagomycota</taxon>
        <taxon>Kickxellomycotina</taxon>
        <taxon>Dimargaritomycetes</taxon>
        <taxon>Dimargaritales</taxon>
        <taxon>Dimargaritaceae</taxon>
        <taxon>Tieghemiomyces</taxon>
    </lineage>
</organism>
<gene>
    <name evidence="5" type="ORF">IWQ60_002091</name>
</gene>
<dbReference type="AlphaFoldDB" id="A0A9W8AJJ5"/>